<accession>A0A316IC39</accession>
<reference evidence="1 2" key="1">
    <citation type="submission" date="2018-05" db="EMBL/GenBank/DDBJ databases">
        <title>Genomic Encyclopedia of Type Strains, Phase IV (KMG-IV): sequencing the most valuable type-strain genomes for metagenomic binning, comparative biology and taxonomic classification.</title>
        <authorList>
            <person name="Goeker M."/>
        </authorList>
    </citation>
    <scope>NUCLEOTIDE SEQUENCE [LARGE SCALE GENOMIC DNA]</scope>
    <source>
        <strain evidence="1 2">DSM 45480</strain>
    </source>
</reference>
<sequence>MVGFFAGLDELVRTSDVVVDRPRGTAHPRYQDAVYPLDYGHLGDTTGGDGDGIDVFVGTATGAGVTGVLLTADVLKRDAEVKILLDCTPAEAELARAFLVDLGIGGHLVKRVSGSL</sequence>
<dbReference type="Proteomes" id="UP000246005">
    <property type="component" value="Unassembled WGS sequence"/>
</dbReference>
<evidence type="ECO:0000313" key="1">
    <source>
        <dbReference type="EMBL" id="PWK91082.1"/>
    </source>
</evidence>
<proteinExistence type="predicted"/>
<dbReference type="EMBL" id="QGHB01000001">
    <property type="protein sequence ID" value="PWK91082.1"/>
    <property type="molecule type" value="Genomic_DNA"/>
</dbReference>
<protein>
    <submittedName>
        <fullName evidence="1">Inorganic pyrophosphatase</fullName>
    </submittedName>
</protein>
<dbReference type="InterPro" id="IPR036649">
    <property type="entry name" value="Pyrophosphatase_sf"/>
</dbReference>
<evidence type="ECO:0000313" key="2">
    <source>
        <dbReference type="Proteomes" id="UP000246005"/>
    </source>
</evidence>
<gene>
    <name evidence="1" type="ORF">C8D88_1011113</name>
</gene>
<comment type="caution">
    <text evidence="1">The sequence shown here is derived from an EMBL/GenBank/DDBJ whole genome shotgun (WGS) entry which is preliminary data.</text>
</comment>
<dbReference type="SUPFAM" id="SSF50324">
    <property type="entry name" value="Inorganic pyrophosphatase"/>
    <property type="match status" value="1"/>
</dbReference>
<dbReference type="GO" id="GO:0006796">
    <property type="term" value="P:phosphate-containing compound metabolic process"/>
    <property type="evidence" value="ECO:0007669"/>
    <property type="project" value="InterPro"/>
</dbReference>
<dbReference type="AlphaFoldDB" id="A0A316IC39"/>
<dbReference type="GO" id="GO:0004427">
    <property type="term" value="F:inorganic diphosphate phosphatase activity"/>
    <property type="evidence" value="ECO:0007669"/>
    <property type="project" value="InterPro"/>
</dbReference>
<dbReference type="GO" id="GO:0000287">
    <property type="term" value="F:magnesium ion binding"/>
    <property type="evidence" value="ECO:0007669"/>
    <property type="project" value="InterPro"/>
</dbReference>
<name>A0A316IC39_9PSEU</name>
<organism evidence="1 2">
    <name type="scientific">Lentzea atacamensis</name>
    <dbReference type="NCBI Taxonomy" id="531938"/>
    <lineage>
        <taxon>Bacteria</taxon>
        <taxon>Bacillati</taxon>
        <taxon>Actinomycetota</taxon>
        <taxon>Actinomycetes</taxon>
        <taxon>Pseudonocardiales</taxon>
        <taxon>Pseudonocardiaceae</taxon>
        <taxon>Lentzea</taxon>
    </lineage>
</organism>
<dbReference type="GO" id="GO:0005737">
    <property type="term" value="C:cytoplasm"/>
    <property type="evidence" value="ECO:0007669"/>
    <property type="project" value="InterPro"/>
</dbReference>